<dbReference type="Proteomes" id="UP000756921">
    <property type="component" value="Unassembled WGS sequence"/>
</dbReference>
<gene>
    <name evidence="2" type="ORF">PMIN01_07727</name>
</gene>
<evidence type="ECO:0000313" key="2">
    <source>
        <dbReference type="EMBL" id="KAF9734824.1"/>
    </source>
</evidence>
<dbReference type="PANTHER" id="PTHR42085">
    <property type="entry name" value="F-BOX DOMAIN-CONTAINING PROTEIN"/>
    <property type="match status" value="1"/>
</dbReference>
<sequence length="313" mass="36470">MRLHWSWKRLVRSPRPSAKALEAAAPGSRKRRRDDSEPDSEPDAGQPSKRPHVSRLRPKRDLPPPPFPFLKLPPELRNRVYELAFDTTYRAFPTSSFRKEHQLRLSGEVHVSTKTPPCIPYLGLVQSCRLVRKEFHSWWMNAHRIPLCNMNKYLRTFFPPRPKSDTAYYASKGNVRIYLRRCEMPHRDLLPAIKHMHRFPQRTIQVDQTTHLSDPLFNGLNQLLGNKNPTWISWIRGNVLSQVRLAPRNSPPHWHQHRIILVVKEKHATPWMKTVFGAPSGADRDEDAFGNFLATIGLNKVVGWHIDFAVDYR</sequence>
<accession>A0A9P6GIK6</accession>
<name>A0A9P6GIK6_9PLEO</name>
<feature type="region of interest" description="Disordered" evidence="1">
    <location>
        <begin position="14"/>
        <end position="70"/>
    </location>
</feature>
<dbReference type="PANTHER" id="PTHR42085:SF1">
    <property type="entry name" value="F-BOX DOMAIN-CONTAINING PROTEIN"/>
    <property type="match status" value="1"/>
</dbReference>
<reference evidence="2" key="1">
    <citation type="journal article" date="2020" name="Mol. Plant Microbe Interact.">
        <title>Genome Sequence of the Biocontrol Agent Coniothyrium minitans strain Conio (IMI 134523).</title>
        <authorList>
            <person name="Patel D."/>
            <person name="Shittu T.A."/>
            <person name="Baroncelli R."/>
            <person name="Muthumeenakshi S."/>
            <person name="Osborne T.H."/>
            <person name="Janganan T.K."/>
            <person name="Sreenivasaprasad S."/>
        </authorList>
    </citation>
    <scope>NUCLEOTIDE SEQUENCE</scope>
    <source>
        <strain evidence="2">Conio</strain>
    </source>
</reference>
<proteinExistence type="predicted"/>
<comment type="caution">
    <text evidence="2">The sequence shown here is derived from an EMBL/GenBank/DDBJ whole genome shotgun (WGS) entry which is preliminary data.</text>
</comment>
<dbReference type="InterPro" id="IPR038883">
    <property type="entry name" value="AN11006-like"/>
</dbReference>
<dbReference type="AlphaFoldDB" id="A0A9P6GIK6"/>
<evidence type="ECO:0000256" key="1">
    <source>
        <dbReference type="SAM" id="MobiDB-lite"/>
    </source>
</evidence>
<evidence type="ECO:0000313" key="3">
    <source>
        <dbReference type="Proteomes" id="UP000756921"/>
    </source>
</evidence>
<protein>
    <submittedName>
        <fullName evidence="2">Uncharacterized protein</fullName>
    </submittedName>
</protein>
<dbReference type="OrthoDB" id="3801343at2759"/>
<organism evidence="2 3">
    <name type="scientific">Paraphaeosphaeria minitans</name>
    <dbReference type="NCBI Taxonomy" id="565426"/>
    <lineage>
        <taxon>Eukaryota</taxon>
        <taxon>Fungi</taxon>
        <taxon>Dikarya</taxon>
        <taxon>Ascomycota</taxon>
        <taxon>Pezizomycotina</taxon>
        <taxon>Dothideomycetes</taxon>
        <taxon>Pleosporomycetidae</taxon>
        <taxon>Pleosporales</taxon>
        <taxon>Massarineae</taxon>
        <taxon>Didymosphaeriaceae</taxon>
        <taxon>Paraphaeosphaeria</taxon>
    </lineage>
</organism>
<feature type="compositionally biased region" description="Basic residues" evidence="1">
    <location>
        <begin position="49"/>
        <end position="58"/>
    </location>
</feature>
<keyword evidence="3" id="KW-1185">Reference proteome</keyword>
<dbReference type="EMBL" id="WJXW01000007">
    <property type="protein sequence ID" value="KAF9734824.1"/>
    <property type="molecule type" value="Genomic_DNA"/>
</dbReference>